<comment type="caution">
    <text evidence="2">The sequence shown here is derived from an EMBL/GenBank/DDBJ whole genome shotgun (WGS) entry which is preliminary data.</text>
</comment>
<dbReference type="EMBL" id="CAWUPB010001184">
    <property type="protein sequence ID" value="CAK7350628.1"/>
    <property type="molecule type" value="Genomic_DNA"/>
</dbReference>
<proteinExistence type="predicted"/>
<accession>A0AAV1SK39</accession>
<gene>
    <name evidence="2" type="ORF">DCAF_LOCUS23368</name>
</gene>
<evidence type="ECO:0000313" key="3">
    <source>
        <dbReference type="Proteomes" id="UP001314170"/>
    </source>
</evidence>
<protein>
    <submittedName>
        <fullName evidence="2">Uncharacterized protein</fullName>
    </submittedName>
</protein>
<reference evidence="2 3" key="1">
    <citation type="submission" date="2024-01" db="EMBL/GenBank/DDBJ databases">
        <authorList>
            <person name="Waweru B."/>
        </authorList>
    </citation>
    <scope>NUCLEOTIDE SEQUENCE [LARGE SCALE GENOMIC DNA]</scope>
</reference>
<feature type="region of interest" description="Disordered" evidence="1">
    <location>
        <begin position="51"/>
        <end position="96"/>
    </location>
</feature>
<dbReference type="Proteomes" id="UP001314170">
    <property type="component" value="Unassembled WGS sequence"/>
</dbReference>
<keyword evidence="3" id="KW-1185">Reference proteome</keyword>
<dbReference type="AlphaFoldDB" id="A0AAV1SK39"/>
<organism evidence="2 3">
    <name type="scientific">Dovyalis caffra</name>
    <dbReference type="NCBI Taxonomy" id="77055"/>
    <lineage>
        <taxon>Eukaryota</taxon>
        <taxon>Viridiplantae</taxon>
        <taxon>Streptophyta</taxon>
        <taxon>Embryophyta</taxon>
        <taxon>Tracheophyta</taxon>
        <taxon>Spermatophyta</taxon>
        <taxon>Magnoliopsida</taxon>
        <taxon>eudicotyledons</taxon>
        <taxon>Gunneridae</taxon>
        <taxon>Pentapetalae</taxon>
        <taxon>rosids</taxon>
        <taxon>fabids</taxon>
        <taxon>Malpighiales</taxon>
        <taxon>Salicaceae</taxon>
        <taxon>Flacourtieae</taxon>
        <taxon>Dovyalis</taxon>
    </lineage>
</organism>
<name>A0AAV1SK39_9ROSI</name>
<evidence type="ECO:0000256" key="1">
    <source>
        <dbReference type="SAM" id="MobiDB-lite"/>
    </source>
</evidence>
<sequence length="96" mass="10575">MLKARHSHHRVNYPLPHEFFELGGSYDELAEGVYNKVKDATFNGALHAFSQREKKRGATTTSHDHHPTMFGHMVGRGGSFGAPLSASTDSVGHDDQ</sequence>
<evidence type="ECO:0000313" key="2">
    <source>
        <dbReference type="EMBL" id="CAK7350628.1"/>
    </source>
</evidence>